<accession>A0A6C0IR25</accession>
<keyword evidence="1" id="KW-0472">Membrane</keyword>
<dbReference type="AlphaFoldDB" id="A0A6C0IR25"/>
<proteinExistence type="predicted"/>
<name>A0A6C0IR25_9ZZZZ</name>
<feature type="transmembrane region" description="Helical" evidence="1">
    <location>
        <begin position="12"/>
        <end position="31"/>
    </location>
</feature>
<reference evidence="2" key="1">
    <citation type="journal article" date="2020" name="Nature">
        <title>Giant virus diversity and host interactions through global metagenomics.</title>
        <authorList>
            <person name="Schulz F."/>
            <person name="Roux S."/>
            <person name="Paez-Espino D."/>
            <person name="Jungbluth S."/>
            <person name="Walsh D.A."/>
            <person name="Denef V.J."/>
            <person name="McMahon K.D."/>
            <person name="Konstantinidis K.T."/>
            <person name="Eloe-Fadrosh E.A."/>
            <person name="Kyrpides N.C."/>
            <person name="Woyke T."/>
        </authorList>
    </citation>
    <scope>NUCLEOTIDE SEQUENCE</scope>
    <source>
        <strain evidence="2">GVMAG-M-3300024261-37</strain>
    </source>
</reference>
<evidence type="ECO:0000313" key="2">
    <source>
        <dbReference type="EMBL" id="QHT95239.1"/>
    </source>
</evidence>
<evidence type="ECO:0000256" key="1">
    <source>
        <dbReference type="SAM" id="Phobius"/>
    </source>
</evidence>
<dbReference type="EMBL" id="MN740237">
    <property type="protein sequence ID" value="QHT95239.1"/>
    <property type="molecule type" value="Genomic_DNA"/>
</dbReference>
<protein>
    <submittedName>
        <fullName evidence="2">Uncharacterized protein</fullName>
    </submittedName>
</protein>
<organism evidence="2">
    <name type="scientific">viral metagenome</name>
    <dbReference type="NCBI Taxonomy" id="1070528"/>
    <lineage>
        <taxon>unclassified sequences</taxon>
        <taxon>metagenomes</taxon>
        <taxon>organismal metagenomes</taxon>
    </lineage>
</organism>
<sequence>MNGLTNATEQLTAALIVGMGVTSSLILASGLRGVHANSDWRDAASWAVAGSILMSRYAYAGKYWF</sequence>
<keyword evidence="1" id="KW-0812">Transmembrane</keyword>
<keyword evidence="1" id="KW-1133">Transmembrane helix</keyword>